<dbReference type="RefSeq" id="WP_006904015.1">
    <property type="nucleotide sequence ID" value="NZ_JH976535.1"/>
</dbReference>
<sequence length="186" mass="19222">MSLYRLGDQVPHVAPTAYVAPGARVIGRVVLDEHSSVWFGAVLRADLDLIHVGAGSNVQDNAVLHVNAGEPCRIGRDVTIGHGAIVHGCTVEDECLIGMGAVVLSRARIGRGSLVGAGALVPEGMVVPPGSLVLGVPARVVRSLTPEEQAEIRAAAARYRENAQRFARGLELLPVPPAGPGGQPGS</sequence>
<proteinExistence type="predicted"/>
<dbReference type="Gene3D" id="2.160.10.10">
    <property type="entry name" value="Hexapeptide repeat proteins"/>
    <property type="match status" value="1"/>
</dbReference>
<evidence type="ECO:0000313" key="1">
    <source>
        <dbReference type="EMBL" id="EKP94017.1"/>
    </source>
</evidence>
<dbReference type="eggNOG" id="COG0663">
    <property type="taxonomic scope" value="Bacteria"/>
</dbReference>
<dbReference type="HOGENOM" id="CLU_064827_4_1_9"/>
<dbReference type="InterPro" id="IPR047324">
    <property type="entry name" value="LbH_gamma_CA-like"/>
</dbReference>
<protein>
    <submittedName>
        <fullName evidence="1">Isoleucine patch superfamily enzyme, carbonic anhydrase/acetyltransferase</fullName>
    </submittedName>
</protein>
<dbReference type="AlphaFoldDB" id="K6PMD4"/>
<dbReference type="PANTHER" id="PTHR13061">
    <property type="entry name" value="DYNACTIN SUBUNIT P25"/>
    <property type="match status" value="1"/>
</dbReference>
<dbReference type="Pfam" id="PF00132">
    <property type="entry name" value="Hexapep"/>
    <property type="match status" value="1"/>
</dbReference>
<gene>
    <name evidence="1" type="ORF">ThesuDRAFT_01741</name>
</gene>
<organism evidence="1 2">
    <name type="scientific">Thermaerobacter subterraneus DSM 13965</name>
    <dbReference type="NCBI Taxonomy" id="867903"/>
    <lineage>
        <taxon>Bacteria</taxon>
        <taxon>Bacillati</taxon>
        <taxon>Bacillota</taxon>
        <taxon>Clostridia</taxon>
        <taxon>Eubacteriales</taxon>
        <taxon>Clostridiales Family XVII. Incertae Sedis</taxon>
        <taxon>Thermaerobacter</taxon>
    </lineage>
</organism>
<dbReference type="Proteomes" id="UP000005710">
    <property type="component" value="Unassembled WGS sequence"/>
</dbReference>
<dbReference type="InterPro" id="IPR011004">
    <property type="entry name" value="Trimer_LpxA-like_sf"/>
</dbReference>
<dbReference type="PANTHER" id="PTHR13061:SF29">
    <property type="entry name" value="GAMMA CARBONIC ANHYDRASE-LIKE 1, MITOCHONDRIAL-RELATED"/>
    <property type="match status" value="1"/>
</dbReference>
<dbReference type="STRING" id="867903.ThesuDRAFT_01741"/>
<dbReference type="GO" id="GO:0016740">
    <property type="term" value="F:transferase activity"/>
    <property type="evidence" value="ECO:0007669"/>
    <property type="project" value="UniProtKB-KW"/>
</dbReference>
<reference evidence="1" key="1">
    <citation type="submission" date="2010-10" db="EMBL/GenBank/DDBJ databases">
        <authorList>
            <consortium name="US DOE Joint Genome Institute (JGI-PGF)"/>
            <person name="Lucas S."/>
            <person name="Copeland A."/>
            <person name="Lapidus A."/>
            <person name="Bruce D."/>
            <person name="Goodwin L."/>
            <person name="Pitluck S."/>
            <person name="Kyrpides N."/>
            <person name="Mavromatis K."/>
            <person name="Detter J.C."/>
            <person name="Han C."/>
            <person name="Land M."/>
            <person name="Hauser L."/>
            <person name="Markowitz V."/>
            <person name="Cheng J.-F."/>
            <person name="Hugenholtz P."/>
            <person name="Woyke T."/>
            <person name="Wu D."/>
            <person name="Pukall R."/>
            <person name="Wahrenburg C."/>
            <person name="Brambilla E."/>
            <person name="Klenk H.-P."/>
            <person name="Eisen J.A."/>
        </authorList>
    </citation>
    <scope>NUCLEOTIDE SEQUENCE [LARGE SCALE GENOMIC DNA]</scope>
    <source>
        <strain evidence="1">DSM 13965</strain>
    </source>
</reference>
<evidence type="ECO:0000313" key="2">
    <source>
        <dbReference type="Proteomes" id="UP000005710"/>
    </source>
</evidence>
<comment type="caution">
    <text evidence="1">The sequence shown here is derived from an EMBL/GenBank/DDBJ whole genome shotgun (WGS) entry which is preliminary data.</text>
</comment>
<dbReference type="OrthoDB" id="9803036at2"/>
<dbReference type="EMBL" id="AENY02000003">
    <property type="protein sequence ID" value="EKP94017.1"/>
    <property type="molecule type" value="Genomic_DNA"/>
</dbReference>
<reference evidence="1" key="2">
    <citation type="submission" date="2012-10" db="EMBL/GenBank/DDBJ databases">
        <title>Improved high-quality draft of Thermaerobacter subterraneus C21, DSM 13965.</title>
        <authorList>
            <consortium name="DOE Joint Genome Institute"/>
            <person name="Eisen J."/>
            <person name="Huntemann M."/>
            <person name="Wei C.-L."/>
            <person name="Han J."/>
            <person name="Detter J.C."/>
            <person name="Han C."/>
            <person name="Tapia R."/>
            <person name="Chen A."/>
            <person name="Kyrpides N."/>
            <person name="Mavromatis K."/>
            <person name="Markowitz V."/>
            <person name="Szeto E."/>
            <person name="Ivanova N."/>
            <person name="Mikhailova N."/>
            <person name="Ovchinnikova G."/>
            <person name="Pagani I."/>
            <person name="Pati A."/>
            <person name="Goodwin L."/>
            <person name="Nordberg H.P."/>
            <person name="Cantor M.N."/>
            <person name="Hua S.X."/>
            <person name="Woyke T."/>
            <person name="Eisen J."/>
            <person name="Klenk H.-P."/>
        </authorList>
    </citation>
    <scope>NUCLEOTIDE SEQUENCE [LARGE SCALE GENOMIC DNA]</scope>
    <source>
        <strain evidence="1">DSM 13965</strain>
    </source>
</reference>
<dbReference type="InterPro" id="IPR001451">
    <property type="entry name" value="Hexapep"/>
</dbReference>
<name>K6PMD4_9FIRM</name>
<dbReference type="CDD" id="cd04645">
    <property type="entry name" value="LbH_gamma_CA_like"/>
    <property type="match status" value="1"/>
</dbReference>
<accession>K6PMD4</accession>
<keyword evidence="2" id="KW-1185">Reference proteome</keyword>
<dbReference type="SUPFAM" id="SSF51161">
    <property type="entry name" value="Trimeric LpxA-like enzymes"/>
    <property type="match status" value="1"/>
</dbReference>
<dbReference type="InterPro" id="IPR050484">
    <property type="entry name" value="Transf_Hexapept/Carb_Anhydrase"/>
</dbReference>